<dbReference type="InterPro" id="IPR023415">
    <property type="entry name" value="LDLR_class-A_CS"/>
</dbReference>
<dbReference type="PROSITE" id="PS00010">
    <property type="entry name" value="ASX_HYDROXYL"/>
    <property type="match status" value="1"/>
</dbReference>
<dbReference type="EMBL" id="BMAT01001217">
    <property type="protein sequence ID" value="GFR81707.1"/>
    <property type="molecule type" value="Genomic_DNA"/>
</dbReference>
<dbReference type="AlphaFoldDB" id="A0AAV4G8F1"/>
<dbReference type="CDD" id="cd00112">
    <property type="entry name" value="LDLa"/>
    <property type="match status" value="4"/>
</dbReference>
<evidence type="ECO:0000256" key="7">
    <source>
        <dbReference type="ARBA" id="ARBA00022737"/>
    </source>
</evidence>
<evidence type="ECO:0000256" key="2">
    <source>
        <dbReference type="ARBA" id="ARBA00022475"/>
    </source>
</evidence>
<dbReference type="InterPro" id="IPR036055">
    <property type="entry name" value="LDL_receptor-like_sf"/>
</dbReference>
<dbReference type="SMART" id="SM00181">
    <property type="entry name" value="EGF"/>
    <property type="match status" value="3"/>
</dbReference>
<comment type="caution">
    <text evidence="13">Lacks conserved residue(s) required for the propagation of feature annotation.</text>
</comment>
<dbReference type="GO" id="GO:0042562">
    <property type="term" value="F:hormone binding"/>
    <property type="evidence" value="ECO:0007669"/>
    <property type="project" value="TreeGrafter"/>
</dbReference>
<dbReference type="Gene3D" id="2.120.10.30">
    <property type="entry name" value="TolB, C-terminal domain"/>
    <property type="match status" value="2"/>
</dbReference>
<dbReference type="Pfam" id="PF07645">
    <property type="entry name" value="EGF_CA"/>
    <property type="match status" value="1"/>
</dbReference>
<evidence type="ECO:0000256" key="1">
    <source>
        <dbReference type="ARBA" id="ARBA00004251"/>
    </source>
</evidence>
<dbReference type="PROSITE" id="PS01186">
    <property type="entry name" value="EGF_2"/>
    <property type="match status" value="2"/>
</dbReference>
<dbReference type="PANTHER" id="PTHR22722">
    <property type="entry name" value="LOW-DENSITY LIPOPROTEIN RECEPTOR-RELATED PROTEIN 2-RELATED"/>
    <property type="match status" value="1"/>
</dbReference>
<keyword evidence="8" id="KW-1133">Transmembrane helix</keyword>
<dbReference type="InterPro" id="IPR049883">
    <property type="entry name" value="NOTCH1_EGF-like"/>
</dbReference>
<dbReference type="InterPro" id="IPR018097">
    <property type="entry name" value="EGF_Ca-bd_CS"/>
</dbReference>
<feature type="disulfide bond" evidence="14">
    <location>
        <begin position="78"/>
        <end position="96"/>
    </location>
</feature>
<dbReference type="PROSITE" id="PS51120">
    <property type="entry name" value="LDLRB"/>
    <property type="match status" value="5"/>
</dbReference>
<name>A0AAV4G8F1_9GAST</name>
<feature type="disulfide bond" evidence="14">
    <location>
        <begin position="117"/>
        <end position="135"/>
    </location>
</feature>
<keyword evidence="2" id="KW-1003">Cell membrane</keyword>
<dbReference type="PROSITE" id="PS50068">
    <property type="entry name" value="LDLRA_2"/>
    <property type="match status" value="5"/>
</dbReference>
<feature type="disulfide bond" evidence="14">
    <location>
        <begin position="90"/>
        <end position="105"/>
    </location>
</feature>
<evidence type="ECO:0000256" key="6">
    <source>
        <dbReference type="ARBA" id="ARBA00022729"/>
    </source>
</evidence>
<feature type="disulfide bond" evidence="14">
    <location>
        <begin position="168"/>
        <end position="183"/>
    </location>
</feature>
<dbReference type="PROSITE" id="PS50026">
    <property type="entry name" value="EGF_3"/>
    <property type="match status" value="1"/>
</dbReference>
<protein>
    <submittedName>
        <fullName evidence="17">Low-density lipoprotein receptor-related protein 4</fullName>
    </submittedName>
</protein>
<dbReference type="SMART" id="SM00179">
    <property type="entry name" value="EGF_CA"/>
    <property type="match status" value="3"/>
</dbReference>
<feature type="repeat" description="LDL-receptor class B" evidence="15">
    <location>
        <begin position="583"/>
        <end position="625"/>
    </location>
</feature>
<dbReference type="InterPro" id="IPR001881">
    <property type="entry name" value="EGF-like_Ca-bd_dom"/>
</dbReference>
<dbReference type="CDD" id="cd00054">
    <property type="entry name" value="EGF_CA"/>
    <property type="match status" value="1"/>
</dbReference>
<dbReference type="FunFam" id="2.10.25.10:FF:000240">
    <property type="entry name" value="Vitamin K-dependent protein S"/>
    <property type="match status" value="1"/>
</dbReference>
<dbReference type="Pfam" id="PF00057">
    <property type="entry name" value="Ldl_recept_a"/>
    <property type="match status" value="5"/>
</dbReference>
<dbReference type="GO" id="GO:0016324">
    <property type="term" value="C:apical plasma membrane"/>
    <property type="evidence" value="ECO:0007669"/>
    <property type="project" value="TreeGrafter"/>
</dbReference>
<comment type="caution">
    <text evidence="17">The sequence shown here is derived from an EMBL/GenBank/DDBJ whole genome shotgun (WGS) entry which is preliminary data.</text>
</comment>
<dbReference type="GO" id="GO:0005509">
    <property type="term" value="F:calcium ion binding"/>
    <property type="evidence" value="ECO:0007669"/>
    <property type="project" value="InterPro"/>
</dbReference>
<dbReference type="InterPro" id="IPR011042">
    <property type="entry name" value="6-blade_b-propeller_TolB-like"/>
</dbReference>
<feature type="repeat" description="LDL-receptor class B" evidence="15">
    <location>
        <begin position="277"/>
        <end position="319"/>
    </location>
</feature>
<evidence type="ECO:0000256" key="5">
    <source>
        <dbReference type="ARBA" id="ARBA00022692"/>
    </source>
</evidence>
<dbReference type="FunFam" id="2.120.10.30:FF:000008">
    <property type="entry name" value="Low-density lipoprotein receptor-related protein 4"/>
    <property type="match status" value="1"/>
</dbReference>
<dbReference type="FunFam" id="2.10.25.10:FF:000037">
    <property type="entry name" value="Signal peptide, CUB domain and EGF-like domain-containing 2"/>
    <property type="match status" value="1"/>
</dbReference>
<dbReference type="Gene3D" id="2.10.25.10">
    <property type="entry name" value="Laminin"/>
    <property type="match status" value="2"/>
</dbReference>
<feature type="disulfide bond" evidence="14">
    <location>
        <begin position="3"/>
        <end position="21"/>
    </location>
</feature>
<feature type="disulfide bond" evidence="14">
    <location>
        <begin position="110"/>
        <end position="122"/>
    </location>
</feature>
<dbReference type="PROSITE" id="PS01209">
    <property type="entry name" value="LDLRA_1"/>
    <property type="match status" value="2"/>
</dbReference>
<evidence type="ECO:0000256" key="11">
    <source>
        <dbReference type="ARBA" id="ARBA00023170"/>
    </source>
</evidence>
<dbReference type="GO" id="GO:0006898">
    <property type="term" value="P:receptor-mediated endocytosis"/>
    <property type="evidence" value="ECO:0007669"/>
    <property type="project" value="TreeGrafter"/>
</dbReference>
<dbReference type="SMART" id="SM00135">
    <property type="entry name" value="LY"/>
    <property type="match status" value="6"/>
</dbReference>
<dbReference type="SUPFAM" id="SSF57424">
    <property type="entry name" value="LDL receptor-like module"/>
    <property type="match status" value="5"/>
</dbReference>
<keyword evidence="4" id="KW-0254">Endocytosis</keyword>
<keyword evidence="6" id="KW-0732">Signal</keyword>
<keyword evidence="7" id="KW-0677">Repeat</keyword>
<dbReference type="SUPFAM" id="SSF63825">
    <property type="entry name" value="YWTD domain"/>
    <property type="match status" value="2"/>
</dbReference>
<feature type="disulfide bond" evidence="14">
    <location>
        <begin position="156"/>
        <end position="174"/>
    </location>
</feature>
<feature type="disulfide bond" evidence="14">
    <location>
        <begin position="41"/>
        <end position="59"/>
    </location>
</feature>
<dbReference type="FunFam" id="4.10.400.10:FF:000065">
    <property type="entry name" value="Transmembrane protease serine 7"/>
    <property type="match status" value="2"/>
</dbReference>
<feature type="repeat" description="LDL-receptor class B" evidence="15">
    <location>
        <begin position="320"/>
        <end position="363"/>
    </location>
</feature>
<dbReference type="InterPro" id="IPR000742">
    <property type="entry name" value="EGF"/>
</dbReference>
<dbReference type="InterPro" id="IPR000033">
    <property type="entry name" value="LDLR_classB_rpt"/>
</dbReference>
<evidence type="ECO:0000256" key="4">
    <source>
        <dbReference type="ARBA" id="ARBA00022583"/>
    </source>
</evidence>
<accession>A0AAV4G8F1</accession>
<sequence>MSCANGHCVPLEWRCDGHDDCDDGSDELCSDTECQLDQLRCPGGLCLPMSLKCDDNFDCSDGSDEMDCGGCQKGEFRCNSGLCINIAWHCDGDFDCDDRSDELNCTLHSCKKDEFRCNTGVCISRSLHCNGNQDCSDNSDEKGCRPKRCRQDQFSCDAGKCLKLYKVCNGQTDCRDGADEINCNFLGTCQENNGWCHHNCRDTSNGARCWCRPGFTLHQDKKSCQDVDECVYQGMCSQICRNTEGSYKCDCVPGYQLKPDGRGCKAQGGLAVDWIHDKLFWTDSGTARIEVSNLDGSYRKVILWQNLEKPRAIAAHPGKGLIFWTDWGTTPKIERASMDGGLRLVLANTSLFWPNGLTLDYAAERIYWADAKHHVIESSSLEGLQRRTVISQGLPHPFALTIFEDELYWTDWETKSINKANKFSGNRVETIHSRLFFPMDIHTMHPQRQPPATSKCGPNNGGCSHLCLPHESGFSCACPTGLILGQDRKTCAEVLDKFILFSTQNNIRRISLDVLEVIDVIIPLSGIESAVGVEFDSATDSVFWSDIGSDNIGRASWDGQNESILVGSSLDSPAGIALDWAGRNLYWTDSGNDRIEVITLDTNLRTVVIWKGLDHPRDIVVHPTKGFNPLFREQRRVQPYLSVGASPKKSYLCLSNWYGDEARWCQLSNRYMLS</sequence>
<gene>
    <name evidence="17" type="ORF">ElyMa_000610500</name>
</gene>
<evidence type="ECO:0000259" key="16">
    <source>
        <dbReference type="PROSITE" id="PS50026"/>
    </source>
</evidence>
<evidence type="ECO:0000313" key="17">
    <source>
        <dbReference type="EMBL" id="GFR81707.1"/>
    </source>
</evidence>
<evidence type="ECO:0000256" key="3">
    <source>
        <dbReference type="ARBA" id="ARBA00022536"/>
    </source>
</evidence>
<evidence type="ECO:0000256" key="13">
    <source>
        <dbReference type="PROSITE-ProRule" id="PRU00076"/>
    </source>
</evidence>
<comment type="subcellular location">
    <subcellularLocation>
        <location evidence="1">Cell membrane</location>
        <topology evidence="1">Single-pass type I membrane protein</topology>
    </subcellularLocation>
</comment>
<feature type="disulfide bond" evidence="14">
    <location>
        <begin position="71"/>
        <end position="83"/>
    </location>
</feature>
<evidence type="ECO:0000256" key="15">
    <source>
        <dbReference type="PROSITE-ProRule" id="PRU00461"/>
    </source>
</evidence>
<dbReference type="PRINTS" id="PR00261">
    <property type="entry name" value="LDLRECEPTOR"/>
</dbReference>
<feature type="repeat" description="LDL-receptor class B" evidence="15">
    <location>
        <begin position="540"/>
        <end position="582"/>
    </location>
</feature>
<evidence type="ECO:0000256" key="8">
    <source>
        <dbReference type="ARBA" id="ARBA00022989"/>
    </source>
</evidence>
<evidence type="ECO:0000256" key="9">
    <source>
        <dbReference type="ARBA" id="ARBA00023136"/>
    </source>
</evidence>
<feature type="disulfide bond" evidence="13">
    <location>
        <begin position="230"/>
        <end position="240"/>
    </location>
</feature>
<dbReference type="SMART" id="SM00192">
    <property type="entry name" value="LDLa"/>
    <property type="match status" value="5"/>
</dbReference>
<dbReference type="Pfam" id="PF14670">
    <property type="entry name" value="FXa_inhibition"/>
    <property type="match status" value="2"/>
</dbReference>
<evidence type="ECO:0000256" key="10">
    <source>
        <dbReference type="ARBA" id="ARBA00023157"/>
    </source>
</evidence>
<dbReference type="InterPro" id="IPR051221">
    <property type="entry name" value="LDLR-related"/>
</dbReference>
<dbReference type="Gene3D" id="4.10.400.10">
    <property type="entry name" value="Low-density Lipoprotein Receptor"/>
    <property type="match status" value="5"/>
</dbReference>
<keyword evidence="5" id="KW-0812">Transmembrane</keyword>
<keyword evidence="11 17" id="KW-0675">Receptor</keyword>
<dbReference type="InterPro" id="IPR000152">
    <property type="entry name" value="EGF-type_Asp/Asn_hydroxyl_site"/>
</dbReference>
<organism evidence="17 18">
    <name type="scientific">Elysia marginata</name>
    <dbReference type="NCBI Taxonomy" id="1093978"/>
    <lineage>
        <taxon>Eukaryota</taxon>
        <taxon>Metazoa</taxon>
        <taxon>Spiralia</taxon>
        <taxon>Lophotrochozoa</taxon>
        <taxon>Mollusca</taxon>
        <taxon>Gastropoda</taxon>
        <taxon>Heterobranchia</taxon>
        <taxon>Euthyneura</taxon>
        <taxon>Panpulmonata</taxon>
        <taxon>Sacoglossa</taxon>
        <taxon>Placobranchoidea</taxon>
        <taxon>Plakobranchidae</taxon>
        <taxon>Elysia</taxon>
    </lineage>
</organism>
<feature type="disulfide bond" evidence="14">
    <location>
        <begin position="53"/>
        <end position="68"/>
    </location>
</feature>
<keyword evidence="9" id="KW-0472">Membrane</keyword>
<proteinExistence type="predicted"/>
<evidence type="ECO:0000256" key="12">
    <source>
        <dbReference type="ARBA" id="ARBA00023180"/>
    </source>
</evidence>
<dbReference type="PROSITE" id="PS01187">
    <property type="entry name" value="EGF_CA"/>
    <property type="match status" value="1"/>
</dbReference>
<dbReference type="SUPFAM" id="SSF57184">
    <property type="entry name" value="Growth factor receptor domain"/>
    <property type="match status" value="1"/>
</dbReference>
<dbReference type="Pfam" id="PF00058">
    <property type="entry name" value="Ldl_recept_b"/>
    <property type="match status" value="5"/>
</dbReference>
<dbReference type="Proteomes" id="UP000762676">
    <property type="component" value="Unassembled WGS sequence"/>
</dbReference>
<keyword evidence="18" id="KW-1185">Reference proteome</keyword>
<reference evidence="17 18" key="1">
    <citation type="journal article" date="2021" name="Elife">
        <title>Chloroplast acquisition without the gene transfer in kleptoplastic sea slugs, Plakobranchus ocellatus.</title>
        <authorList>
            <person name="Maeda T."/>
            <person name="Takahashi S."/>
            <person name="Yoshida T."/>
            <person name="Shimamura S."/>
            <person name="Takaki Y."/>
            <person name="Nagai Y."/>
            <person name="Toyoda A."/>
            <person name="Suzuki Y."/>
            <person name="Arimoto A."/>
            <person name="Ishii H."/>
            <person name="Satoh N."/>
            <person name="Nishiyama T."/>
            <person name="Hasebe M."/>
            <person name="Maruyama T."/>
            <person name="Minagawa J."/>
            <person name="Obokata J."/>
            <person name="Shigenobu S."/>
        </authorList>
    </citation>
    <scope>NUCLEOTIDE SEQUENCE [LARGE SCALE GENOMIC DNA]</scope>
</reference>
<keyword evidence="10 13" id="KW-1015">Disulfide bond</keyword>
<dbReference type="InterPro" id="IPR002172">
    <property type="entry name" value="LDrepeatLR_classA_rpt"/>
</dbReference>
<evidence type="ECO:0000313" key="18">
    <source>
        <dbReference type="Proteomes" id="UP000762676"/>
    </source>
</evidence>
<feature type="domain" description="EGF-like" evidence="16">
    <location>
        <begin position="226"/>
        <end position="265"/>
    </location>
</feature>
<keyword evidence="12" id="KW-0325">Glycoprotein</keyword>
<dbReference type="InterPro" id="IPR009030">
    <property type="entry name" value="Growth_fac_rcpt_cys_sf"/>
</dbReference>
<feature type="disulfide bond" evidence="14">
    <location>
        <begin position="34"/>
        <end position="46"/>
    </location>
</feature>
<keyword evidence="17" id="KW-0449">Lipoprotein</keyword>
<evidence type="ECO:0000256" key="14">
    <source>
        <dbReference type="PROSITE-ProRule" id="PRU00124"/>
    </source>
</evidence>
<feature type="disulfide bond" evidence="14">
    <location>
        <begin position="129"/>
        <end position="144"/>
    </location>
</feature>
<dbReference type="GO" id="GO:0043235">
    <property type="term" value="C:receptor complex"/>
    <property type="evidence" value="ECO:0007669"/>
    <property type="project" value="TreeGrafter"/>
</dbReference>
<dbReference type="PANTHER" id="PTHR22722:SF15">
    <property type="entry name" value="LOW-DENSITY LIPOPROTEIN RECEPTOR-RELATED"/>
    <property type="match status" value="1"/>
</dbReference>
<feature type="repeat" description="LDL-receptor class B" evidence="15">
    <location>
        <begin position="364"/>
        <end position="406"/>
    </location>
</feature>
<keyword evidence="3 13" id="KW-0245">EGF-like domain</keyword>
<feature type="disulfide bond" evidence="14">
    <location>
        <begin position="149"/>
        <end position="161"/>
    </location>
</feature>